<feature type="region of interest" description="Disordered" evidence="1">
    <location>
        <begin position="1"/>
        <end position="21"/>
    </location>
</feature>
<dbReference type="RefSeq" id="WP_165977529.1">
    <property type="nucleotide sequence ID" value="NZ_SMKP01000093.1"/>
</dbReference>
<dbReference type="Gene3D" id="3.40.50.410">
    <property type="entry name" value="von Willebrand factor, type A domain"/>
    <property type="match status" value="1"/>
</dbReference>
<dbReference type="InterPro" id="IPR036465">
    <property type="entry name" value="vWFA_dom_sf"/>
</dbReference>
<name>A0A4R4WDJ7_9ACTN</name>
<evidence type="ECO:0000259" key="2">
    <source>
        <dbReference type="Pfam" id="PF13519"/>
    </source>
</evidence>
<dbReference type="Proteomes" id="UP000294543">
    <property type="component" value="Unassembled WGS sequence"/>
</dbReference>
<evidence type="ECO:0000313" key="3">
    <source>
        <dbReference type="EMBL" id="TDD17058.1"/>
    </source>
</evidence>
<dbReference type="SUPFAM" id="SSF53300">
    <property type="entry name" value="vWA-like"/>
    <property type="match status" value="1"/>
</dbReference>
<keyword evidence="4" id="KW-1185">Reference proteome</keyword>
<dbReference type="EMBL" id="SMKP01000093">
    <property type="protein sequence ID" value="TDD17058.1"/>
    <property type="molecule type" value="Genomic_DNA"/>
</dbReference>
<evidence type="ECO:0000256" key="1">
    <source>
        <dbReference type="SAM" id="MobiDB-lite"/>
    </source>
</evidence>
<dbReference type="Pfam" id="PF13519">
    <property type="entry name" value="VWA_2"/>
    <property type="match status" value="1"/>
</dbReference>
<proteinExistence type="predicted"/>
<dbReference type="AlphaFoldDB" id="A0A4R4WDJ7"/>
<evidence type="ECO:0000313" key="4">
    <source>
        <dbReference type="Proteomes" id="UP000294543"/>
    </source>
</evidence>
<comment type="caution">
    <text evidence="3">The sequence shown here is derived from an EMBL/GenBank/DDBJ whole genome shotgun (WGS) entry which is preliminary data.</text>
</comment>
<organism evidence="3 4">
    <name type="scientific">Nonomuraea diastatica</name>
    <dbReference type="NCBI Taxonomy" id="1848329"/>
    <lineage>
        <taxon>Bacteria</taxon>
        <taxon>Bacillati</taxon>
        <taxon>Actinomycetota</taxon>
        <taxon>Actinomycetes</taxon>
        <taxon>Streptosporangiales</taxon>
        <taxon>Streptosporangiaceae</taxon>
        <taxon>Nonomuraea</taxon>
    </lineage>
</organism>
<dbReference type="InterPro" id="IPR002035">
    <property type="entry name" value="VWF_A"/>
</dbReference>
<protein>
    <submittedName>
        <fullName evidence="3">VWA domain-containing protein</fullName>
    </submittedName>
</protein>
<feature type="domain" description="VWFA" evidence="2">
    <location>
        <begin position="31"/>
        <end position="150"/>
    </location>
</feature>
<accession>A0A4R4WDJ7</accession>
<reference evidence="3 4" key="1">
    <citation type="submission" date="2019-03" db="EMBL/GenBank/DDBJ databases">
        <title>Draft genome sequences of novel Actinobacteria.</title>
        <authorList>
            <person name="Sahin N."/>
            <person name="Ay H."/>
            <person name="Saygin H."/>
        </authorList>
    </citation>
    <scope>NUCLEOTIDE SEQUENCE [LARGE SCALE GENOMIC DNA]</scope>
    <source>
        <strain evidence="3 4">KC712</strain>
    </source>
</reference>
<sequence length="250" mass="26979">MFANLAKTGNPYKDEKPMTSANGRPRAFPFYIVCDVSHSMHTAREDGRPTPFEVLSNCVGELLFELEAGDPGVSEAAHVAVVSFADKIEVVLPLTRPCDAIRVPALKPGMQTDYLAAFRGLVKIIDKDYRKLSKQFDVRAPVVFFITDGEPYVGANHQAVEIWGPARDRLASLNPAPYIVALGFGTVQEDTLRRVATTLRGEVLAFAGEVATGAATVLHGIAQAVSDSISASVNRNTAVLRGPAGMRQLR</sequence>
<gene>
    <name evidence="3" type="ORF">E1294_29055</name>
</gene>